<proteinExistence type="predicted"/>
<dbReference type="GO" id="GO:0035493">
    <property type="term" value="P:SNARE complex assembly"/>
    <property type="evidence" value="ECO:0007669"/>
    <property type="project" value="TreeGrafter"/>
</dbReference>
<evidence type="ECO:0008006" key="3">
    <source>
        <dbReference type="Google" id="ProtNLM"/>
    </source>
</evidence>
<protein>
    <recommendedName>
        <fullName evidence="3">UV radiation resistance-associated gene protein</fullName>
    </recommendedName>
</protein>
<gene>
    <name evidence="1" type="ORF">RND81_12G033100</name>
</gene>
<dbReference type="GO" id="GO:0000149">
    <property type="term" value="F:SNARE binding"/>
    <property type="evidence" value="ECO:0007669"/>
    <property type="project" value="TreeGrafter"/>
</dbReference>
<reference evidence="1" key="1">
    <citation type="submission" date="2024-03" db="EMBL/GenBank/DDBJ databases">
        <title>WGS assembly of Saponaria officinalis var. Norfolk2.</title>
        <authorList>
            <person name="Jenkins J."/>
            <person name="Shu S."/>
            <person name="Grimwood J."/>
            <person name="Barry K."/>
            <person name="Goodstein D."/>
            <person name="Schmutz J."/>
            <person name="Leebens-Mack J."/>
            <person name="Osbourn A."/>
        </authorList>
    </citation>
    <scope>NUCLEOTIDE SEQUENCE [LARGE SCALE GENOMIC DNA]</scope>
    <source>
        <strain evidence="1">JIC</strain>
    </source>
</reference>
<dbReference type="EMBL" id="JBDFQZ010000012">
    <property type="protein sequence ID" value="KAK9671488.1"/>
    <property type="molecule type" value="Genomic_DNA"/>
</dbReference>
<dbReference type="PANTHER" id="PTHR15157">
    <property type="entry name" value="UV RADIATION RESISTANCE-ASSOCIATED GENE PROTEIN"/>
    <property type="match status" value="1"/>
</dbReference>
<dbReference type="AlphaFoldDB" id="A0AAW1H503"/>
<evidence type="ECO:0000313" key="1">
    <source>
        <dbReference type="EMBL" id="KAK9671488.1"/>
    </source>
</evidence>
<comment type="caution">
    <text evidence="1">The sequence shown here is derived from an EMBL/GenBank/DDBJ whole genome shotgun (WGS) entry which is preliminary data.</text>
</comment>
<keyword evidence="2" id="KW-1185">Reference proteome</keyword>
<evidence type="ECO:0000313" key="2">
    <source>
        <dbReference type="Proteomes" id="UP001443914"/>
    </source>
</evidence>
<dbReference type="Proteomes" id="UP001443914">
    <property type="component" value="Unassembled WGS sequence"/>
</dbReference>
<sequence>MDPKTLENSPHVEIHWEDYQQELARLISLSNTLQQSQQNKLFLQKKLDSIVQIEAESLSRKHELDEISQRVENKRLVLGNMLMQAKVVEEHAKTKAEHLSGEIKCLLVSGKYLTISQKRLQESNRLLAGEKGYARLSSLQKTLRARQQHMISQVSYIYPVKTLIGATQELELDLYSNGGTQGTSGGSVDEDRKKNPGMLSILGVQLSMRPFTQMSLFTDKNQIQKSTSALGFVAHAISLLALYLHVPLRYPLRLGGSHSYIKDCAPFFEPSSSGSSSNALVSANKKCLEFPLFLDGQDATRVSYAIFLLNKDIEQLLNYVGVESIGPRHVLANLKELYRTILSPPFVEK</sequence>
<name>A0AAW1H503_SAPOF</name>
<accession>A0AAW1H503</accession>
<organism evidence="1 2">
    <name type="scientific">Saponaria officinalis</name>
    <name type="common">Common soapwort</name>
    <name type="synonym">Lychnis saponaria</name>
    <dbReference type="NCBI Taxonomy" id="3572"/>
    <lineage>
        <taxon>Eukaryota</taxon>
        <taxon>Viridiplantae</taxon>
        <taxon>Streptophyta</taxon>
        <taxon>Embryophyta</taxon>
        <taxon>Tracheophyta</taxon>
        <taxon>Spermatophyta</taxon>
        <taxon>Magnoliopsida</taxon>
        <taxon>eudicotyledons</taxon>
        <taxon>Gunneridae</taxon>
        <taxon>Pentapetalae</taxon>
        <taxon>Caryophyllales</taxon>
        <taxon>Caryophyllaceae</taxon>
        <taxon>Caryophylleae</taxon>
        <taxon>Saponaria</taxon>
    </lineage>
</organism>
<dbReference type="GO" id="GO:0005768">
    <property type="term" value="C:endosome"/>
    <property type="evidence" value="ECO:0007669"/>
    <property type="project" value="TreeGrafter"/>
</dbReference>
<dbReference type="PANTHER" id="PTHR15157:SF24">
    <property type="entry name" value="VACUOLAR PROTEIN SORTING 38"/>
    <property type="match status" value="1"/>
</dbReference>
<dbReference type="GO" id="GO:0000323">
    <property type="term" value="C:lytic vacuole"/>
    <property type="evidence" value="ECO:0007669"/>
    <property type="project" value="TreeGrafter"/>
</dbReference>